<dbReference type="AlphaFoldDB" id="A0AB38VMD1"/>
<dbReference type="InterPro" id="IPR001173">
    <property type="entry name" value="Glyco_trans_2-like"/>
</dbReference>
<dbReference type="GO" id="GO:0050501">
    <property type="term" value="F:hyaluronan synthase activity"/>
    <property type="evidence" value="ECO:0007669"/>
    <property type="project" value="UniProtKB-EC"/>
</dbReference>
<feature type="domain" description="Glycosyltransferase GT-D fold" evidence="4">
    <location>
        <begin position="26"/>
        <end position="249"/>
    </location>
</feature>
<evidence type="ECO:0000259" key="4">
    <source>
        <dbReference type="Pfam" id="PF08759"/>
    </source>
</evidence>
<evidence type="ECO:0000256" key="1">
    <source>
        <dbReference type="ARBA" id="ARBA00022676"/>
    </source>
</evidence>
<dbReference type="Proteomes" id="UP000268870">
    <property type="component" value="Chromosome"/>
</dbReference>
<dbReference type="PANTHER" id="PTHR22916:SF51">
    <property type="entry name" value="GLYCOSYLTRANSFERASE EPSH-RELATED"/>
    <property type="match status" value="1"/>
</dbReference>
<dbReference type="EC" id="2.4.1.212" evidence="5"/>
<evidence type="ECO:0000256" key="2">
    <source>
        <dbReference type="ARBA" id="ARBA00022679"/>
    </source>
</evidence>
<keyword evidence="1 5" id="KW-0328">Glycosyltransferase</keyword>
<dbReference type="NCBIfam" id="TIGR03728">
    <property type="entry name" value="glyco_access_1"/>
    <property type="match status" value="1"/>
</dbReference>
<dbReference type="InterPro" id="IPR029044">
    <property type="entry name" value="Nucleotide-diphossugar_trans"/>
</dbReference>
<dbReference type="Gene3D" id="3.90.550.10">
    <property type="entry name" value="Spore Coat Polysaccharide Biosynthesis Protein SpsA, Chain A"/>
    <property type="match status" value="1"/>
</dbReference>
<sequence length="570" mass="67239">MKELEEIVVFPINKSLDYILENHSSVIRFGDGEFDIIMGKSIPYQDYNPELADRLLQLLHKQSTNDLLVCLPDMFQNRQRYNQSAQLFWKNHFQKFGNFYRQHCYQDWYGSSFISRPYMDLQDKESAVESFKKLKLLWDKRDILVVEGETSRSGVGNDLFNNCNSLKRIICPSKNAYIKYDEILEAVERYAQGRIILLMLGPTAKILVRDLSDRGFQAIDIGHIDSEYEWYKMGATQKIKFSHKHTAEFNYDENINLIDSQNYIDEIVKTITIDDTEFRDTELISIILPVYNMSGSLSRCLDSILRQVYSTFEVILVNHGSTDGSGNICEKYAMKDERIRLFHEEHQVITSVWNFALEKSKGKYVTFVNPDDFLDESYLNYLYNKLRANKSDISATTYTFFNEEEKCFVYFATDDNYFEKPFFAQEWLEQEHSYHDNLKQIFPLLSMKLFRKSLFNNITFPLEDLTGEYTLYNVYLLSRHITFSHIGLYITSQVFSHTEIKRFTGHDIEKMLSRKEERLALLTMVGFNSEKYIKNYKETLLNYQSESLNIGDINLYNKIKQKIALIDYCY</sequence>
<accession>A0AB38VMD1</accession>
<name>A0AB38VMD1_STRAG</name>
<evidence type="ECO:0000313" key="5">
    <source>
        <dbReference type="EMBL" id="VED64993.1"/>
    </source>
</evidence>
<organism evidence="5 6">
    <name type="scientific">Streptococcus agalactiae</name>
    <dbReference type="NCBI Taxonomy" id="1311"/>
    <lineage>
        <taxon>Bacteria</taxon>
        <taxon>Bacillati</taxon>
        <taxon>Bacillota</taxon>
        <taxon>Bacilli</taxon>
        <taxon>Lactobacillales</taxon>
        <taxon>Streptococcaceae</taxon>
        <taxon>Streptococcus</taxon>
    </lineage>
</organism>
<dbReference type="InterPro" id="IPR014869">
    <property type="entry name" value="GT-D"/>
</dbReference>
<evidence type="ECO:0000313" key="6">
    <source>
        <dbReference type="Proteomes" id="UP000268870"/>
    </source>
</evidence>
<dbReference type="EMBL" id="LR134265">
    <property type="protein sequence ID" value="VED64993.1"/>
    <property type="molecule type" value="Genomic_DNA"/>
</dbReference>
<dbReference type="PANTHER" id="PTHR22916">
    <property type="entry name" value="GLYCOSYLTRANSFERASE"/>
    <property type="match status" value="1"/>
</dbReference>
<dbReference type="Pfam" id="PF00535">
    <property type="entry name" value="Glycos_transf_2"/>
    <property type="match status" value="1"/>
</dbReference>
<evidence type="ECO:0000259" key="3">
    <source>
        <dbReference type="Pfam" id="PF00535"/>
    </source>
</evidence>
<dbReference type="SUPFAM" id="SSF53448">
    <property type="entry name" value="Nucleotide-diphospho-sugar transferases"/>
    <property type="match status" value="1"/>
</dbReference>
<dbReference type="Pfam" id="PF08759">
    <property type="entry name" value="GT-D"/>
    <property type="match status" value="1"/>
</dbReference>
<gene>
    <name evidence="5" type="primary">hyaD_1</name>
    <name evidence="5" type="ORF">NCTC8184_01030</name>
</gene>
<dbReference type="CDD" id="cd00761">
    <property type="entry name" value="Glyco_tranf_GTA_type"/>
    <property type="match status" value="1"/>
</dbReference>
<protein>
    <submittedName>
        <fullName evidence="5">Glycosyltransferase</fullName>
        <ecNumber evidence="5">2.4.1.212</ecNumber>
    </submittedName>
</protein>
<proteinExistence type="predicted"/>
<reference evidence="5 6" key="1">
    <citation type="submission" date="2018-12" db="EMBL/GenBank/DDBJ databases">
        <authorList>
            <consortium name="Pathogen Informatics"/>
        </authorList>
    </citation>
    <scope>NUCLEOTIDE SEQUENCE [LARGE SCALE GENOMIC DNA]</scope>
    <source>
        <strain evidence="5 6">NCTC8184</strain>
    </source>
</reference>
<feature type="domain" description="Glycosyltransferase 2-like" evidence="3">
    <location>
        <begin position="285"/>
        <end position="406"/>
    </location>
</feature>
<keyword evidence="2 5" id="KW-0808">Transferase</keyword>
<dbReference type="RefSeq" id="WP_115356673.1">
    <property type="nucleotide sequence ID" value="NZ_LR134265.1"/>
</dbReference>